<keyword evidence="7 16" id="KW-0479">Metal-binding</keyword>
<dbReference type="OrthoDB" id="185455at2759"/>
<evidence type="ECO:0000256" key="1">
    <source>
        <dbReference type="ARBA" id="ARBA00000900"/>
    </source>
</evidence>
<dbReference type="GO" id="GO:0061630">
    <property type="term" value="F:ubiquitin protein ligase activity"/>
    <property type="evidence" value="ECO:0007669"/>
    <property type="project" value="UniProtKB-EC"/>
</dbReference>
<keyword evidence="14 16" id="KW-0539">Nucleus</keyword>
<evidence type="ECO:0000256" key="15">
    <source>
        <dbReference type="PROSITE-ProRule" id="PRU00175"/>
    </source>
</evidence>
<evidence type="ECO:0000256" key="5">
    <source>
        <dbReference type="ARBA" id="ARBA00019422"/>
    </source>
</evidence>
<dbReference type="FunFam" id="1.10.10.10:FF:000270">
    <property type="entry name" value="Non-structural maintenance of chromosomes element 1 homolog"/>
    <property type="match status" value="1"/>
</dbReference>
<proteinExistence type="inferred from homology"/>
<dbReference type="InterPro" id="IPR001841">
    <property type="entry name" value="Znf_RING"/>
</dbReference>
<evidence type="ECO:0000256" key="9">
    <source>
        <dbReference type="ARBA" id="ARBA00022771"/>
    </source>
</evidence>
<dbReference type="PROSITE" id="PS50089">
    <property type="entry name" value="ZF_RING_2"/>
    <property type="match status" value="1"/>
</dbReference>
<evidence type="ECO:0000256" key="16">
    <source>
        <dbReference type="RuleBase" id="RU368018"/>
    </source>
</evidence>
<keyword evidence="13 16" id="KW-0234">DNA repair</keyword>
<dbReference type="InterPro" id="IPR011513">
    <property type="entry name" value="Nse1"/>
</dbReference>
<dbReference type="Proteomes" id="UP000789405">
    <property type="component" value="Unassembled WGS sequence"/>
</dbReference>
<dbReference type="SUPFAM" id="SSF57850">
    <property type="entry name" value="RING/U-box"/>
    <property type="match status" value="1"/>
</dbReference>
<evidence type="ECO:0000256" key="17">
    <source>
        <dbReference type="SAM" id="MobiDB-lite"/>
    </source>
</evidence>
<dbReference type="Gene3D" id="1.10.10.10">
    <property type="entry name" value="Winged helix-like DNA-binding domain superfamily/Winged helix DNA-binding domain"/>
    <property type="match status" value="1"/>
</dbReference>
<sequence length="273" mass="31294">MTYTNAHRLFVQASMSERFFTEAKAIDMYTKACSANNGSCFSQEFDLPAPEEFQEFISTINQKLNLVDMEFRRSHDEDDGNPVWALVNTNGDEIAKLATEYSPAEISYFKRLIELIVTADDDAFSASSIMALKEASKIKTQLSKSAAEILLQRFVDDKWLVQSQSGKYSMSQRTILELQAYLKDEFEEYLIECTLCYDIVTKGQRCDVLECKSRFHHHCARRFFSSQNEKVCPACKIAWKSSNIVGEPLRISEGSSRRNKRAIPEDDDDDLYQ</sequence>
<keyword evidence="20" id="KW-1185">Reference proteome</keyword>
<evidence type="ECO:0000256" key="4">
    <source>
        <dbReference type="ARBA" id="ARBA00012483"/>
    </source>
</evidence>
<name>A0A9N9NDA3_9GLOM</name>
<dbReference type="InterPro" id="IPR014857">
    <property type="entry name" value="Nse1_RING_C4HC3-type"/>
</dbReference>
<comment type="catalytic activity">
    <reaction evidence="1 16">
        <text>S-ubiquitinyl-[E2 ubiquitin-conjugating enzyme]-L-cysteine + [acceptor protein]-L-lysine = [E2 ubiquitin-conjugating enzyme]-L-cysteine + N(6)-ubiquitinyl-[acceptor protein]-L-lysine.</text>
        <dbReference type="EC" id="2.3.2.27"/>
    </reaction>
</comment>
<feature type="domain" description="RING-type" evidence="18">
    <location>
        <begin position="193"/>
        <end position="236"/>
    </location>
</feature>
<dbReference type="InterPro" id="IPR036388">
    <property type="entry name" value="WH-like_DNA-bd_sf"/>
</dbReference>
<evidence type="ECO:0000256" key="13">
    <source>
        <dbReference type="ARBA" id="ARBA00023204"/>
    </source>
</evidence>
<comment type="caution">
    <text evidence="19">The sequence shown here is derived from an EMBL/GenBank/DDBJ whole genome shotgun (WGS) entry which is preliminary data.</text>
</comment>
<keyword evidence="8 16" id="KW-0227">DNA damage</keyword>
<evidence type="ECO:0000256" key="14">
    <source>
        <dbReference type="ARBA" id="ARBA00023242"/>
    </source>
</evidence>
<evidence type="ECO:0000256" key="7">
    <source>
        <dbReference type="ARBA" id="ARBA00022723"/>
    </source>
</evidence>
<evidence type="ECO:0000259" key="18">
    <source>
        <dbReference type="PROSITE" id="PS50089"/>
    </source>
</evidence>
<protein>
    <recommendedName>
        <fullName evidence="5 16">Non-structural maintenance of chromosomes element 1 homolog</fullName>
        <ecNumber evidence="4 16">2.3.2.27</ecNumber>
    </recommendedName>
</protein>
<keyword evidence="12 16" id="KW-0233">DNA recombination</keyword>
<comment type="subcellular location">
    <subcellularLocation>
        <location evidence="2 16">Nucleus</location>
    </subcellularLocation>
</comment>
<gene>
    <name evidence="19" type="ORF">DERYTH_LOCUS14409</name>
</gene>
<evidence type="ECO:0000256" key="12">
    <source>
        <dbReference type="ARBA" id="ARBA00023172"/>
    </source>
</evidence>
<dbReference type="GO" id="GO:0005634">
    <property type="term" value="C:nucleus"/>
    <property type="evidence" value="ECO:0007669"/>
    <property type="project" value="UniProtKB-SubCell"/>
</dbReference>
<organism evidence="19 20">
    <name type="scientific">Dentiscutata erythropus</name>
    <dbReference type="NCBI Taxonomy" id="1348616"/>
    <lineage>
        <taxon>Eukaryota</taxon>
        <taxon>Fungi</taxon>
        <taxon>Fungi incertae sedis</taxon>
        <taxon>Mucoromycota</taxon>
        <taxon>Glomeromycotina</taxon>
        <taxon>Glomeromycetes</taxon>
        <taxon>Diversisporales</taxon>
        <taxon>Gigasporaceae</taxon>
        <taxon>Dentiscutata</taxon>
    </lineage>
</organism>
<evidence type="ECO:0000313" key="20">
    <source>
        <dbReference type="Proteomes" id="UP000789405"/>
    </source>
</evidence>
<comment type="subunit">
    <text evidence="16">Component of the Smc5-Smc6 complex.</text>
</comment>
<keyword evidence="6 16" id="KW-0808">Transferase</keyword>
<dbReference type="AlphaFoldDB" id="A0A9N9NDA3"/>
<dbReference type="Pfam" id="PF07574">
    <property type="entry name" value="SMC_Nse1"/>
    <property type="match status" value="1"/>
</dbReference>
<evidence type="ECO:0000256" key="11">
    <source>
        <dbReference type="ARBA" id="ARBA00022833"/>
    </source>
</evidence>
<dbReference type="GO" id="GO:0030915">
    <property type="term" value="C:Smc5-Smc6 complex"/>
    <property type="evidence" value="ECO:0007669"/>
    <property type="project" value="UniProtKB-UniRule"/>
</dbReference>
<dbReference type="PANTHER" id="PTHR20973:SF0">
    <property type="entry name" value="NON-STRUCTURAL MAINTENANCE OF CHROMOSOMES ELEMENT 1 HOMOLOG"/>
    <property type="match status" value="1"/>
</dbReference>
<dbReference type="Pfam" id="PF08746">
    <property type="entry name" value="zf-RING-like"/>
    <property type="match status" value="1"/>
</dbReference>
<dbReference type="InterPro" id="IPR013083">
    <property type="entry name" value="Znf_RING/FYVE/PHD"/>
</dbReference>
<dbReference type="Gene3D" id="3.90.1150.220">
    <property type="match status" value="1"/>
</dbReference>
<keyword evidence="11 16" id="KW-0862">Zinc</keyword>
<dbReference type="PANTHER" id="PTHR20973">
    <property type="entry name" value="NON-SMC ELEMENT 1-RELATED"/>
    <property type="match status" value="1"/>
</dbReference>
<evidence type="ECO:0000313" key="19">
    <source>
        <dbReference type="EMBL" id="CAG8722183.1"/>
    </source>
</evidence>
<dbReference type="GO" id="GO:0008270">
    <property type="term" value="F:zinc ion binding"/>
    <property type="evidence" value="ECO:0007669"/>
    <property type="project" value="UniProtKB-KW"/>
</dbReference>
<evidence type="ECO:0000256" key="6">
    <source>
        <dbReference type="ARBA" id="ARBA00022679"/>
    </source>
</evidence>
<evidence type="ECO:0000256" key="2">
    <source>
        <dbReference type="ARBA" id="ARBA00004123"/>
    </source>
</evidence>
<dbReference type="EMBL" id="CAJVPY010010838">
    <property type="protein sequence ID" value="CAG8722183.1"/>
    <property type="molecule type" value="Genomic_DNA"/>
</dbReference>
<comment type="function">
    <text evidence="16">Acts in a DNA repair pathway for removal of UV-induced DNA damage that is distinct from classical nucleotide excision repair and in repair of ionizing radiation damage. Functions in homologous recombination repair of DNA double strand breaks and in recovery of stalled replication forks.</text>
</comment>
<evidence type="ECO:0000256" key="10">
    <source>
        <dbReference type="ARBA" id="ARBA00022786"/>
    </source>
</evidence>
<keyword evidence="10 16" id="KW-0833">Ubl conjugation pathway</keyword>
<dbReference type="Gene3D" id="3.30.40.10">
    <property type="entry name" value="Zinc/RING finger domain, C3HC4 (zinc finger)"/>
    <property type="match status" value="1"/>
</dbReference>
<evidence type="ECO:0000256" key="8">
    <source>
        <dbReference type="ARBA" id="ARBA00022763"/>
    </source>
</evidence>
<evidence type="ECO:0000256" key="3">
    <source>
        <dbReference type="ARBA" id="ARBA00010258"/>
    </source>
</evidence>
<reference evidence="19" key="1">
    <citation type="submission" date="2021-06" db="EMBL/GenBank/DDBJ databases">
        <authorList>
            <person name="Kallberg Y."/>
            <person name="Tangrot J."/>
            <person name="Rosling A."/>
        </authorList>
    </citation>
    <scope>NUCLEOTIDE SEQUENCE</scope>
    <source>
        <strain evidence="19">MA453B</strain>
    </source>
</reference>
<feature type="region of interest" description="Disordered" evidence="17">
    <location>
        <begin position="254"/>
        <end position="273"/>
    </location>
</feature>
<comment type="similarity">
    <text evidence="3 16">Belongs to the NSE1 family.</text>
</comment>
<accession>A0A9N9NDA3</accession>
<keyword evidence="9 15" id="KW-0863">Zinc-finger</keyword>
<dbReference type="EC" id="2.3.2.27" evidence="4 16"/>
<dbReference type="GO" id="GO:0000724">
    <property type="term" value="P:double-strand break repair via homologous recombination"/>
    <property type="evidence" value="ECO:0007669"/>
    <property type="project" value="TreeGrafter"/>
</dbReference>
<dbReference type="CDD" id="cd16493">
    <property type="entry name" value="RING-CH-C4HC3_NSE1"/>
    <property type="match status" value="1"/>
</dbReference>